<name>A0A9W6TKK5_9STRA</name>
<feature type="transmembrane region" description="Helical" evidence="6">
    <location>
        <begin position="12"/>
        <end position="32"/>
    </location>
</feature>
<evidence type="ECO:0000313" key="8">
    <source>
        <dbReference type="Proteomes" id="UP001165121"/>
    </source>
</evidence>
<feature type="transmembrane region" description="Helical" evidence="6">
    <location>
        <begin position="151"/>
        <end position="170"/>
    </location>
</feature>
<feature type="region of interest" description="Disordered" evidence="5">
    <location>
        <begin position="423"/>
        <end position="470"/>
    </location>
</feature>
<dbReference type="AlphaFoldDB" id="A0A9W6TKK5"/>
<comment type="subcellular location">
    <subcellularLocation>
        <location evidence="1">Membrane</location>
        <topology evidence="1">Multi-pass membrane protein</topology>
    </subcellularLocation>
</comment>
<evidence type="ECO:0000313" key="7">
    <source>
        <dbReference type="EMBL" id="GMF15975.1"/>
    </source>
</evidence>
<protein>
    <submittedName>
        <fullName evidence="7">Unnamed protein product</fullName>
    </submittedName>
</protein>
<feature type="transmembrane region" description="Helical" evidence="6">
    <location>
        <begin position="85"/>
        <end position="105"/>
    </location>
</feature>
<evidence type="ECO:0000256" key="4">
    <source>
        <dbReference type="ARBA" id="ARBA00023136"/>
    </source>
</evidence>
<dbReference type="SUPFAM" id="SSF103481">
    <property type="entry name" value="Multidrug resistance efflux transporter EmrE"/>
    <property type="match status" value="1"/>
</dbReference>
<evidence type="ECO:0000256" key="1">
    <source>
        <dbReference type="ARBA" id="ARBA00004141"/>
    </source>
</evidence>
<reference evidence="7" key="1">
    <citation type="submission" date="2023-04" db="EMBL/GenBank/DDBJ databases">
        <title>Phytophthora fragariaefolia NBRC 109709.</title>
        <authorList>
            <person name="Ichikawa N."/>
            <person name="Sato H."/>
            <person name="Tonouchi N."/>
        </authorList>
    </citation>
    <scope>NUCLEOTIDE SEQUENCE</scope>
    <source>
        <strain evidence="7">NBRC 109709</strain>
    </source>
</reference>
<feature type="compositionally biased region" description="Pro residues" evidence="5">
    <location>
        <begin position="460"/>
        <end position="470"/>
    </location>
</feature>
<keyword evidence="3 6" id="KW-1133">Transmembrane helix</keyword>
<dbReference type="Pfam" id="PF05653">
    <property type="entry name" value="Mg_trans_NIPA"/>
    <property type="match status" value="1"/>
</dbReference>
<dbReference type="InterPro" id="IPR008521">
    <property type="entry name" value="Mg_trans_NIPA"/>
</dbReference>
<dbReference type="OrthoDB" id="165382at2759"/>
<gene>
    <name evidence="7" type="ORF">Pfra01_000063800</name>
</gene>
<evidence type="ECO:0000256" key="5">
    <source>
        <dbReference type="SAM" id="MobiDB-lite"/>
    </source>
</evidence>
<sequence length="470" mass="51057">MGCDEHTEKSNSLWYVGVILSIVGSICTNMGVNLQKFSFMREAKGRSVVDKRGYFRQPLWVIGLLLVVGGSILDFVALGFLPQSLATPVGGSTMIANVVFASLFLKEKFTRSDGIGTALVLLGIIIVAMFAEKQSVCYTLHELVALYCEPLFVVYATLMCVSCVVLFLLTRKMEQTLKDKGRTSPEYKRFRKLHPVSYPALSGIFGAQSVLFAKSMAELLKTTIEGDNQFVTVGAYAITLSMFICVFMQIHWLAHGLQKFDAVFVVPVFQCFFISVSIFGGGVYFKEFAQMKPLALAMFTLGAIITISGVVKLAHRDMHKLSPLRRMRAAVSMLLFIYRCQKAREIKAHWTMSPTQSETAAFFQEHSVPLICSKKLTVPLESSTSPPSARLLGQRSKASVLPVGPEGAAIPAASVSANTAMASASVTPEPVSLSASPITDREGTGSSVSSLTGRREAPAPVLPPSVPLKN</sequence>
<feature type="transmembrane region" description="Helical" evidence="6">
    <location>
        <begin position="229"/>
        <end position="250"/>
    </location>
</feature>
<accession>A0A9W6TKK5</accession>
<organism evidence="7 8">
    <name type="scientific">Phytophthora fragariaefolia</name>
    <dbReference type="NCBI Taxonomy" id="1490495"/>
    <lineage>
        <taxon>Eukaryota</taxon>
        <taxon>Sar</taxon>
        <taxon>Stramenopiles</taxon>
        <taxon>Oomycota</taxon>
        <taxon>Peronosporomycetes</taxon>
        <taxon>Peronosporales</taxon>
        <taxon>Peronosporaceae</taxon>
        <taxon>Phytophthora</taxon>
    </lineage>
</organism>
<dbReference type="InterPro" id="IPR037185">
    <property type="entry name" value="EmrE-like"/>
</dbReference>
<evidence type="ECO:0000256" key="2">
    <source>
        <dbReference type="ARBA" id="ARBA00022692"/>
    </source>
</evidence>
<feature type="transmembrane region" description="Helical" evidence="6">
    <location>
        <begin position="296"/>
        <end position="315"/>
    </location>
</feature>
<evidence type="ECO:0000256" key="6">
    <source>
        <dbReference type="SAM" id="Phobius"/>
    </source>
</evidence>
<keyword evidence="4 6" id="KW-0472">Membrane</keyword>
<dbReference type="PANTHER" id="PTHR12570:SF9">
    <property type="entry name" value="MAGNESIUM TRANSPORTER NIPA8-RELATED"/>
    <property type="match status" value="1"/>
</dbReference>
<dbReference type="Proteomes" id="UP001165121">
    <property type="component" value="Unassembled WGS sequence"/>
</dbReference>
<proteinExistence type="predicted"/>
<dbReference type="GO" id="GO:0016020">
    <property type="term" value="C:membrane"/>
    <property type="evidence" value="ECO:0007669"/>
    <property type="project" value="UniProtKB-SubCell"/>
</dbReference>
<comment type="caution">
    <text evidence="7">The sequence shown here is derived from an EMBL/GenBank/DDBJ whole genome shotgun (WGS) entry which is preliminary data.</text>
</comment>
<feature type="transmembrane region" description="Helical" evidence="6">
    <location>
        <begin position="114"/>
        <end position="131"/>
    </location>
</feature>
<keyword evidence="8" id="KW-1185">Reference proteome</keyword>
<dbReference type="PANTHER" id="PTHR12570">
    <property type="match status" value="1"/>
</dbReference>
<feature type="transmembrane region" description="Helical" evidence="6">
    <location>
        <begin position="262"/>
        <end position="284"/>
    </location>
</feature>
<feature type="transmembrane region" description="Helical" evidence="6">
    <location>
        <begin position="53"/>
        <end position="73"/>
    </location>
</feature>
<keyword evidence="2 6" id="KW-0812">Transmembrane</keyword>
<evidence type="ECO:0000256" key="3">
    <source>
        <dbReference type="ARBA" id="ARBA00022989"/>
    </source>
</evidence>
<dbReference type="GO" id="GO:0015095">
    <property type="term" value="F:magnesium ion transmembrane transporter activity"/>
    <property type="evidence" value="ECO:0007669"/>
    <property type="project" value="InterPro"/>
</dbReference>
<dbReference type="EMBL" id="BSXT01000048">
    <property type="protein sequence ID" value="GMF15975.1"/>
    <property type="molecule type" value="Genomic_DNA"/>
</dbReference>
<dbReference type="Gene3D" id="1.10.3730.20">
    <property type="match status" value="1"/>
</dbReference>